<protein>
    <submittedName>
        <fullName evidence="1">Uncharacterized protein</fullName>
    </submittedName>
</protein>
<gene>
    <name evidence="1" type="ORF">ONZ43_g2352</name>
</gene>
<accession>A0ACC2J0Y1</accession>
<comment type="caution">
    <text evidence="1">The sequence shown here is derived from an EMBL/GenBank/DDBJ whole genome shotgun (WGS) entry which is preliminary data.</text>
</comment>
<evidence type="ECO:0000313" key="2">
    <source>
        <dbReference type="Proteomes" id="UP001153334"/>
    </source>
</evidence>
<reference evidence="1" key="1">
    <citation type="submission" date="2022-11" db="EMBL/GenBank/DDBJ databases">
        <title>Genome Sequence of Nemania bipapillata.</title>
        <authorList>
            <person name="Buettner E."/>
        </authorList>
    </citation>
    <scope>NUCLEOTIDE SEQUENCE</scope>
    <source>
        <strain evidence="1">CP14</strain>
    </source>
</reference>
<proteinExistence type="predicted"/>
<evidence type="ECO:0000313" key="1">
    <source>
        <dbReference type="EMBL" id="KAJ8121115.1"/>
    </source>
</evidence>
<name>A0ACC2J0Y1_9PEZI</name>
<sequence length="137" mass="15225">MFDDNPPWPTEFTGIATAGPGGDISQAMQDGVITLIATYAILYPVEALRLLEYSNTQVVRDAILERIDAIDLSNASNMQSNYQLPSMLALHRQKANLINTVGFDSLMRTTIAIIDQAPNMHDMFSDLQYLLDEMEDA</sequence>
<dbReference type="EMBL" id="JAPESX010000476">
    <property type="protein sequence ID" value="KAJ8121115.1"/>
    <property type="molecule type" value="Genomic_DNA"/>
</dbReference>
<dbReference type="Proteomes" id="UP001153334">
    <property type="component" value="Unassembled WGS sequence"/>
</dbReference>
<keyword evidence="2" id="KW-1185">Reference proteome</keyword>
<organism evidence="1 2">
    <name type="scientific">Nemania bipapillata</name>
    <dbReference type="NCBI Taxonomy" id="110536"/>
    <lineage>
        <taxon>Eukaryota</taxon>
        <taxon>Fungi</taxon>
        <taxon>Dikarya</taxon>
        <taxon>Ascomycota</taxon>
        <taxon>Pezizomycotina</taxon>
        <taxon>Sordariomycetes</taxon>
        <taxon>Xylariomycetidae</taxon>
        <taxon>Xylariales</taxon>
        <taxon>Xylariaceae</taxon>
        <taxon>Nemania</taxon>
    </lineage>
</organism>